<keyword evidence="2" id="KW-1185">Reference proteome</keyword>
<accession>A0A0A7PBP2</accession>
<protein>
    <submittedName>
        <fullName evidence="1">Uncharacterized protein</fullName>
    </submittedName>
</protein>
<sequence>MDKPYLIWSNEHRAWWSPNRCGYTTVIEKAGRYERVEAIAIASAARGGWVAGKNPPEIALPEADALDQALSPNRLEAYLNARCQCGQPATTKYDGDQMCEPCATYCARRDFEEADMPG</sequence>
<dbReference type="KEGG" id="sphk:SKP52_02375"/>
<proteinExistence type="predicted"/>
<organism evidence="1 2">
    <name type="scientific">Sphingopyxis fribergensis</name>
    <dbReference type="NCBI Taxonomy" id="1515612"/>
    <lineage>
        <taxon>Bacteria</taxon>
        <taxon>Pseudomonadati</taxon>
        <taxon>Pseudomonadota</taxon>
        <taxon>Alphaproteobacteria</taxon>
        <taxon>Sphingomonadales</taxon>
        <taxon>Sphingomonadaceae</taxon>
        <taxon>Sphingopyxis</taxon>
    </lineage>
</organism>
<dbReference type="HOGENOM" id="CLU_2071615_0_0_5"/>
<dbReference type="STRING" id="1515612.SKP52_02375"/>
<reference evidence="1 2" key="1">
    <citation type="journal article" date="2015" name="Int. J. Syst. Evol. Microbiol.">
        <title>Description of Sphingopyxis fribergensis sp. nov. - a soil bacterium with the ability to degrade styrene and phenylacetic acid.</title>
        <authorList>
            <person name="Oelschlagel M."/>
            <person name="Ruckert C."/>
            <person name="Kalinowski J."/>
            <person name="Schmidt G."/>
            <person name="Schlomann M."/>
            <person name="Tischler D."/>
        </authorList>
    </citation>
    <scope>NUCLEOTIDE SEQUENCE [LARGE SCALE GENOMIC DNA]</scope>
    <source>
        <strain evidence="1 2">Kp5.2</strain>
    </source>
</reference>
<name>A0A0A7PBP2_9SPHN</name>
<evidence type="ECO:0000313" key="2">
    <source>
        <dbReference type="Proteomes" id="UP000030907"/>
    </source>
</evidence>
<dbReference type="EMBL" id="CP009122">
    <property type="protein sequence ID" value="AJA07410.1"/>
    <property type="molecule type" value="Genomic_DNA"/>
</dbReference>
<evidence type="ECO:0000313" key="1">
    <source>
        <dbReference type="EMBL" id="AJA07410.1"/>
    </source>
</evidence>
<dbReference type="OrthoDB" id="7586039at2"/>
<dbReference type="Proteomes" id="UP000030907">
    <property type="component" value="Chromosome"/>
</dbReference>
<dbReference type="AlphaFoldDB" id="A0A0A7PBP2"/>
<dbReference type="RefSeq" id="WP_039571297.1">
    <property type="nucleotide sequence ID" value="NZ_CP009122.1"/>
</dbReference>
<gene>
    <name evidence="1" type="ORF">SKP52_02375</name>
</gene>